<gene>
    <name evidence="1" type="ORF">DP114_04080</name>
</gene>
<evidence type="ECO:0000313" key="1">
    <source>
        <dbReference type="EMBL" id="QDL07196.1"/>
    </source>
</evidence>
<keyword evidence="2" id="KW-1185">Reference proteome</keyword>
<reference evidence="1 2" key="1">
    <citation type="submission" date="2018-06" db="EMBL/GenBank/DDBJ databases">
        <title>Comparative genomics of Brasilonema spp. strains.</title>
        <authorList>
            <person name="Alvarenga D.O."/>
            <person name="Fiore M.F."/>
            <person name="Varani A.M."/>
        </authorList>
    </citation>
    <scope>NUCLEOTIDE SEQUENCE [LARGE SCALE GENOMIC DNA]</scope>
    <source>
        <strain evidence="1 2">CENA114</strain>
    </source>
</reference>
<protein>
    <submittedName>
        <fullName evidence="1">ADP-ribosylglycohydrolase family protein</fullName>
    </submittedName>
</protein>
<dbReference type="AlphaFoldDB" id="A0A856ME18"/>
<dbReference type="Proteomes" id="UP000503129">
    <property type="component" value="Chromosome"/>
</dbReference>
<organism evidence="1 2">
    <name type="scientific">Brasilonema sennae CENA114</name>
    <dbReference type="NCBI Taxonomy" id="415709"/>
    <lineage>
        <taxon>Bacteria</taxon>
        <taxon>Bacillati</taxon>
        <taxon>Cyanobacteriota</taxon>
        <taxon>Cyanophyceae</taxon>
        <taxon>Nostocales</taxon>
        <taxon>Scytonemataceae</taxon>
        <taxon>Brasilonema</taxon>
        <taxon>Bromeliae group (in: Brasilonema)</taxon>
    </lineage>
</organism>
<dbReference type="Gene3D" id="1.10.4080.10">
    <property type="entry name" value="ADP-ribosylation/Crystallin J1"/>
    <property type="match status" value="1"/>
</dbReference>
<dbReference type="GO" id="GO:0016787">
    <property type="term" value="F:hydrolase activity"/>
    <property type="evidence" value="ECO:0007669"/>
    <property type="project" value="UniProtKB-KW"/>
</dbReference>
<dbReference type="InterPro" id="IPR036705">
    <property type="entry name" value="Ribosyl_crysJ1_sf"/>
</dbReference>
<keyword evidence="1" id="KW-0378">Hydrolase</keyword>
<accession>A0A856ME18</accession>
<evidence type="ECO:0000313" key="2">
    <source>
        <dbReference type="Proteomes" id="UP000503129"/>
    </source>
</evidence>
<sequence length="313" mass="34322">MRYSLASRFKGTILGAIIGEQIAFSRSKQLQSAGTLKVPSLHWSNMAILYAESLISLGRLETQNWQKPQQQEFTNLKNSYGAILATLPVALFFHDNTVKLRQNLLLATEIWQDDPVVRDGTLAVGYAIARSLTEKLSPQTLISQTISFVGETQTNLPQQLLEVNNLLEHGAGLKTVQSELGKEEKLSNIIALAFYCFVGTIEDFRLSILRSIQDSYSYSAIGAMTGALSGAYNSAVGIPVTWQLMLLQQRPAQDSKLADSSKMVELANAIMAVWSGVYNLASHPDQVKEESGAMTPPLLSLQATAAPHVIRLR</sequence>
<dbReference type="KEGG" id="bsen:DP114_04080"/>
<dbReference type="EMBL" id="CP030118">
    <property type="protein sequence ID" value="QDL07196.1"/>
    <property type="molecule type" value="Genomic_DNA"/>
</dbReference>
<name>A0A856ME18_9CYAN</name>
<proteinExistence type="predicted"/>
<dbReference type="RefSeq" id="WP_171975507.1">
    <property type="nucleotide sequence ID" value="NZ_CAWOXK010000001.1"/>
</dbReference>
<dbReference type="SUPFAM" id="SSF101478">
    <property type="entry name" value="ADP-ribosylglycohydrolase"/>
    <property type="match status" value="1"/>
</dbReference>
<dbReference type="Pfam" id="PF03747">
    <property type="entry name" value="ADP_ribosyl_GH"/>
    <property type="match status" value="1"/>
</dbReference>
<dbReference type="InterPro" id="IPR005502">
    <property type="entry name" value="Ribosyl_crysJ1"/>
</dbReference>